<dbReference type="PANTHER" id="PTHR34801">
    <property type="entry name" value="EXPRESSED PROTEIN"/>
    <property type="match status" value="1"/>
</dbReference>
<dbReference type="Pfam" id="PF07386">
    <property type="entry name" value="DUF1499"/>
    <property type="match status" value="1"/>
</dbReference>
<dbReference type="EMBL" id="BMFF01000003">
    <property type="protein sequence ID" value="GGC97562.1"/>
    <property type="molecule type" value="Genomic_DNA"/>
</dbReference>
<feature type="region of interest" description="Disordered" evidence="1">
    <location>
        <begin position="37"/>
        <end position="56"/>
    </location>
</feature>
<dbReference type="Proteomes" id="UP000638188">
    <property type="component" value="Unassembled WGS sequence"/>
</dbReference>
<keyword evidence="3" id="KW-1185">Reference proteome</keyword>
<comment type="caution">
    <text evidence="2">The sequence shown here is derived from an EMBL/GenBank/DDBJ whole genome shotgun (WGS) entry which is preliminary data.</text>
</comment>
<proteinExistence type="predicted"/>
<dbReference type="RefSeq" id="WP_150278585.1">
    <property type="nucleotide sequence ID" value="NZ_BMFF01000003.1"/>
</dbReference>
<protein>
    <recommendedName>
        <fullName evidence="4">DUF1499 domain-containing protein</fullName>
    </recommendedName>
</protein>
<dbReference type="PIRSF" id="PIRSF026426">
    <property type="entry name" value="DUF1499"/>
    <property type="match status" value="1"/>
</dbReference>
<evidence type="ECO:0000313" key="3">
    <source>
        <dbReference type="Proteomes" id="UP000638188"/>
    </source>
</evidence>
<evidence type="ECO:0000256" key="1">
    <source>
        <dbReference type="SAM" id="MobiDB-lite"/>
    </source>
</evidence>
<accession>A0ABQ1PHX2</accession>
<dbReference type="InterPro" id="IPR010865">
    <property type="entry name" value="DUF1499"/>
</dbReference>
<organism evidence="2 3">
    <name type="scientific">Halopseudomonas salina</name>
    <dbReference type="NCBI Taxonomy" id="1323744"/>
    <lineage>
        <taxon>Bacteria</taxon>
        <taxon>Pseudomonadati</taxon>
        <taxon>Pseudomonadota</taxon>
        <taxon>Gammaproteobacteria</taxon>
        <taxon>Pseudomonadales</taxon>
        <taxon>Pseudomonadaceae</taxon>
        <taxon>Halopseudomonas</taxon>
    </lineage>
</organism>
<gene>
    <name evidence="2" type="ORF">GCM10007418_16190</name>
</gene>
<dbReference type="PANTHER" id="PTHR34801:SF6">
    <property type="entry name" value="SLL1620 PROTEIN"/>
    <property type="match status" value="1"/>
</dbReference>
<evidence type="ECO:0000313" key="2">
    <source>
        <dbReference type="EMBL" id="GGC97562.1"/>
    </source>
</evidence>
<feature type="compositionally biased region" description="Polar residues" evidence="1">
    <location>
        <begin position="37"/>
        <end position="53"/>
    </location>
</feature>
<sequence>MKILMIIALVLITLVAVAFGYIYWQNSQVPTLGHNSGQLTPLSGNPNGVSTQTDDGEKAVDPWPFKADRAATMQAIKDALAAHGGAEVVREEEDYLRVVFVTPKMRFRDDAEFYLDETTRQVHFRSESRAGKSDLGLNRQRHEQLTTLYAR</sequence>
<name>A0ABQ1PHX2_9GAMM</name>
<reference evidence="3" key="1">
    <citation type="journal article" date="2019" name="Int. J. Syst. Evol. Microbiol.">
        <title>The Global Catalogue of Microorganisms (GCM) 10K type strain sequencing project: providing services to taxonomists for standard genome sequencing and annotation.</title>
        <authorList>
            <consortium name="The Broad Institute Genomics Platform"/>
            <consortium name="The Broad Institute Genome Sequencing Center for Infectious Disease"/>
            <person name="Wu L."/>
            <person name="Ma J."/>
        </authorList>
    </citation>
    <scope>NUCLEOTIDE SEQUENCE [LARGE SCALE GENOMIC DNA]</scope>
    <source>
        <strain evidence="3">CGMCC 1.12482</strain>
    </source>
</reference>
<evidence type="ECO:0008006" key="4">
    <source>
        <dbReference type="Google" id="ProtNLM"/>
    </source>
</evidence>